<evidence type="ECO:0000313" key="3">
    <source>
        <dbReference type="Proteomes" id="UP000367825"/>
    </source>
</evidence>
<dbReference type="GO" id="GO:0047470">
    <property type="term" value="F:(1,4)-alpha-D-glucan 1-alpha-D-glucosylmutase activity"/>
    <property type="evidence" value="ECO:0007669"/>
    <property type="project" value="TreeGrafter"/>
</dbReference>
<dbReference type="InterPro" id="IPR017853">
    <property type="entry name" value="GH"/>
</dbReference>
<dbReference type="InterPro" id="IPR006047">
    <property type="entry name" value="GH13_cat_dom"/>
</dbReference>
<dbReference type="Gene3D" id="1.10.10.470">
    <property type="entry name" value="Maltooligosyl trehalose synthase, domain 4"/>
    <property type="match status" value="1"/>
</dbReference>
<dbReference type="CDD" id="cd11336">
    <property type="entry name" value="AmyAc_MTSase"/>
    <property type="match status" value="1"/>
</dbReference>
<dbReference type="SUPFAM" id="SSF51445">
    <property type="entry name" value="(Trans)glycosidases"/>
    <property type="match status" value="1"/>
</dbReference>
<feature type="domain" description="Glycosyl hydrolase family 13 catalytic" evidence="1">
    <location>
        <begin position="5"/>
        <end position="426"/>
    </location>
</feature>
<name>A0A5E4SQ08_9BURK</name>
<sequence>MTPLSTLRVQFNAGYTFDDASRDVPAFAALGVSHLYASPIWTAATGSTHGYDVVDPGTVSDVLGGESGLRRLRDRLAAFDMGLVLDIVPNHMGIGPANRWWCDVLRRGRQSPYARYFDIDWEGNADVPAGKVLLPVLADSLADTLARRELSVVHGMTGESSLACGDARWPLAPDTLGIADAARTAQDWQQVLARQHYRLAHWPLARDALNWRRFFDITTLAAVCVERPEVFDAVHALVLRLFADGVIDGVRIDHVDGLGDPGAYCRMLRAALRAHGRGREPWIVVEKILMNGERLDARWQTDGTTGYDFMNDVGALLHDANGASELDALWRSATGDVRDFDSHVRQAREQLIVERFGSEMARVAKALSALVEADASGPARDLGIASLHRCACALAASFPVYRCYPDGPEAADAANEVLATAMAAARRKLHALDHAALAQLVRWLTPGENGATGLRRDAQIRFAQTTAPLAAKAVEDTAGYRWGRLLSRNDVGCDAATLSLPPEAFHRANAHRAQHWRTAMLTTATHDHKRGEDVRARLAVLSEVPARWAEMVAGWRVENDRHRDAAANAPDPAHELMLYQTLAGAWPCGWSSSAPTREAIATFVGRVAQWQRKAIREAGLRTSWLAPDSNYEAACEAFLAAIMAEPSFVQSMQAFSDAIGPAGALNGLTQTFLRLTCPGVPDTYQASIGWDQTLVDPDNRRPVRFDFATTGSTMDRAGWLALMDRWEDGDIKRALLRALLHLRRAFTPAFMHGDYVALEARGPCASQVVAFARVPAPRTGGALVCVATRHAARHLGATAPVPGMSRSAPRLRAQDWRETVVDIGPVSRTTHCRSLICEAAIGTRSGSELALSEVLDVLPVALLTPG</sequence>
<dbReference type="AlphaFoldDB" id="A0A5E4SQ08"/>
<proteinExistence type="predicted"/>
<dbReference type="GO" id="GO:0030980">
    <property type="term" value="P:alpha-glucan catabolic process"/>
    <property type="evidence" value="ECO:0007669"/>
    <property type="project" value="TreeGrafter"/>
</dbReference>
<dbReference type="NCBIfam" id="TIGR02401">
    <property type="entry name" value="trehalose_TreY"/>
    <property type="match status" value="1"/>
</dbReference>
<dbReference type="PANTHER" id="PTHR10357">
    <property type="entry name" value="ALPHA-AMYLASE FAMILY MEMBER"/>
    <property type="match status" value="1"/>
</dbReference>
<reference evidence="2 3" key="1">
    <citation type="submission" date="2019-08" db="EMBL/GenBank/DDBJ databases">
        <authorList>
            <person name="Peeters C."/>
        </authorList>
    </citation>
    <scope>NUCLEOTIDE SEQUENCE [LARGE SCALE GENOMIC DNA]</scope>
    <source>
        <strain evidence="2 3">LMG 31109</strain>
    </source>
</reference>
<gene>
    <name evidence="2" type="ORF">PNO31109_00890</name>
</gene>
<dbReference type="Proteomes" id="UP000367825">
    <property type="component" value="Unassembled WGS sequence"/>
</dbReference>
<protein>
    <submittedName>
        <fullName evidence="2">Malto-oligosyltrehalose synthase</fullName>
    </submittedName>
</protein>
<organism evidence="2 3">
    <name type="scientific">Pandoraea nosoerga</name>
    <dbReference type="NCBI Taxonomy" id="2508296"/>
    <lineage>
        <taxon>Bacteria</taxon>
        <taxon>Pseudomonadati</taxon>
        <taxon>Pseudomonadota</taxon>
        <taxon>Betaproteobacteria</taxon>
        <taxon>Burkholderiales</taxon>
        <taxon>Burkholderiaceae</taxon>
        <taxon>Pandoraea</taxon>
    </lineage>
</organism>
<dbReference type="Gene3D" id="3.20.20.80">
    <property type="entry name" value="Glycosidases"/>
    <property type="match status" value="2"/>
</dbReference>
<dbReference type="EMBL" id="CABPSC010000002">
    <property type="protein sequence ID" value="VVD77052.1"/>
    <property type="molecule type" value="Genomic_DNA"/>
</dbReference>
<dbReference type="InterPro" id="IPR013797">
    <property type="entry name" value="Maltooligo_trehalose_synth_4"/>
</dbReference>
<dbReference type="Pfam" id="PF00128">
    <property type="entry name" value="Alpha-amylase"/>
    <property type="match status" value="1"/>
</dbReference>
<dbReference type="OrthoDB" id="9761577at2"/>
<dbReference type="InterPro" id="IPR012767">
    <property type="entry name" value="Trehalose_TreY"/>
</dbReference>
<accession>A0A5E4SQ08</accession>
<dbReference type="RefSeq" id="WP_150554424.1">
    <property type="nucleotide sequence ID" value="NZ_CABPSC010000002.1"/>
</dbReference>
<keyword evidence="3" id="KW-1185">Reference proteome</keyword>
<dbReference type="GO" id="GO:0005992">
    <property type="term" value="P:trehalose biosynthetic process"/>
    <property type="evidence" value="ECO:0007669"/>
    <property type="project" value="TreeGrafter"/>
</dbReference>
<dbReference type="Gene3D" id="1.10.150.200">
    <property type="entry name" value="Maltooligosyl trehalose synthase, domain 3"/>
    <property type="match status" value="2"/>
</dbReference>
<dbReference type="SMART" id="SM00642">
    <property type="entry name" value="Aamy"/>
    <property type="match status" value="1"/>
</dbReference>
<dbReference type="PANTHER" id="PTHR10357:SF216">
    <property type="entry name" value="MALTOOLIGOSYL TREHALOSE SYNTHASE-RELATED"/>
    <property type="match status" value="1"/>
</dbReference>
<evidence type="ECO:0000259" key="1">
    <source>
        <dbReference type="SMART" id="SM00642"/>
    </source>
</evidence>
<dbReference type="Gene3D" id="3.30.1590.10">
    <property type="entry name" value="Maltooligosyl trehalose synthase, domain 2"/>
    <property type="match status" value="1"/>
</dbReference>
<evidence type="ECO:0000313" key="2">
    <source>
        <dbReference type="EMBL" id="VVD77052.1"/>
    </source>
</evidence>